<dbReference type="CDD" id="cd03216">
    <property type="entry name" value="ABC_Carb_Monos_I"/>
    <property type="match status" value="1"/>
</dbReference>
<keyword evidence="2 4" id="KW-0067">ATP-binding</keyword>
<dbReference type="InterPro" id="IPR003439">
    <property type="entry name" value="ABC_transporter-like_ATP-bd"/>
</dbReference>
<evidence type="ECO:0000313" key="5">
    <source>
        <dbReference type="Proteomes" id="UP000319130"/>
    </source>
</evidence>
<evidence type="ECO:0000256" key="2">
    <source>
        <dbReference type="ARBA" id="ARBA00022840"/>
    </source>
</evidence>
<dbReference type="GO" id="GO:0005524">
    <property type="term" value="F:ATP binding"/>
    <property type="evidence" value="ECO:0007669"/>
    <property type="project" value="UniProtKB-KW"/>
</dbReference>
<reference evidence="4 5" key="1">
    <citation type="submission" date="2019-03" db="EMBL/GenBank/DDBJ databases">
        <title>Metabolic potential of uncultured bacteria and archaea associated with petroleum seepage in deep-sea sediments.</title>
        <authorList>
            <person name="Dong X."/>
            <person name="Hubert C."/>
        </authorList>
    </citation>
    <scope>NUCLEOTIDE SEQUENCE [LARGE SCALE GENOMIC DNA]</scope>
    <source>
        <strain evidence="4">E29_bin52</strain>
    </source>
</reference>
<keyword evidence="1" id="KW-0547">Nucleotide-binding</keyword>
<dbReference type="PANTHER" id="PTHR43790">
    <property type="entry name" value="CARBOHYDRATE TRANSPORT ATP-BINDING PROTEIN MG119-RELATED"/>
    <property type="match status" value="1"/>
</dbReference>
<dbReference type="PROSITE" id="PS50893">
    <property type="entry name" value="ABC_TRANSPORTER_2"/>
    <property type="match status" value="1"/>
</dbReference>
<dbReference type="Gene3D" id="3.40.50.300">
    <property type="entry name" value="P-loop containing nucleotide triphosphate hydrolases"/>
    <property type="match status" value="1"/>
</dbReference>
<dbReference type="GO" id="GO:0016887">
    <property type="term" value="F:ATP hydrolysis activity"/>
    <property type="evidence" value="ECO:0007669"/>
    <property type="project" value="InterPro"/>
</dbReference>
<gene>
    <name evidence="4" type="ORF">E3J48_04110</name>
</gene>
<dbReference type="Proteomes" id="UP000319130">
    <property type="component" value="Unassembled WGS sequence"/>
</dbReference>
<dbReference type="PROSITE" id="PS00211">
    <property type="entry name" value="ABC_TRANSPORTER_1"/>
    <property type="match status" value="1"/>
</dbReference>
<dbReference type="Pfam" id="PF00005">
    <property type="entry name" value="ABC_tran"/>
    <property type="match status" value="1"/>
</dbReference>
<dbReference type="SUPFAM" id="SSF52540">
    <property type="entry name" value="P-loop containing nucleoside triphosphate hydrolases"/>
    <property type="match status" value="1"/>
</dbReference>
<dbReference type="InterPro" id="IPR050107">
    <property type="entry name" value="ABC_carbohydrate_import_ATPase"/>
</dbReference>
<accession>A0A523W630</accession>
<evidence type="ECO:0000256" key="1">
    <source>
        <dbReference type="ARBA" id="ARBA00022741"/>
    </source>
</evidence>
<dbReference type="SMART" id="SM00382">
    <property type="entry name" value="AAA"/>
    <property type="match status" value="1"/>
</dbReference>
<sequence length="258" mass="28731">MGKQKLVVEMKNICKSFGGLQALKNVNLTLYEGEVLGLVGDNGAGKSTLVKVLSGAYSKDKGEIYIFSKKRDIEAPGDARNLGIETIYQDLALVPEFTPTENIFLARELRKSFLKLRVLDRKKMKKAVAKTLEKIGIDVKMLGAVTRNLSGGQQQAIAISRSVHWNAKIIIMDEPTASLGVEESKRVFNLVRQLREKKVSIIVITHNMHTIFELCDRIEVLRLGENAGIKRREETTPEEIVKLIMGANKSDVLITTPN</sequence>
<dbReference type="InterPro" id="IPR027417">
    <property type="entry name" value="P-loop_NTPase"/>
</dbReference>
<proteinExistence type="predicted"/>
<dbReference type="InterPro" id="IPR017871">
    <property type="entry name" value="ABC_transporter-like_CS"/>
</dbReference>
<feature type="domain" description="ABC transporter" evidence="3">
    <location>
        <begin position="8"/>
        <end position="248"/>
    </location>
</feature>
<dbReference type="PANTHER" id="PTHR43790:SF8">
    <property type="entry name" value="SUGAR ABC TRANSPORTER ATP-BINDING PROTEIN"/>
    <property type="match status" value="1"/>
</dbReference>
<organism evidence="4 5">
    <name type="scientific">Aerophobetes bacterium</name>
    <dbReference type="NCBI Taxonomy" id="2030807"/>
    <lineage>
        <taxon>Bacteria</taxon>
        <taxon>Candidatus Aerophobota</taxon>
    </lineage>
</organism>
<protein>
    <submittedName>
        <fullName evidence="4">Sugar ABC transporter ATP-binding protein</fullName>
    </submittedName>
</protein>
<comment type="caution">
    <text evidence="4">The sequence shown here is derived from an EMBL/GenBank/DDBJ whole genome shotgun (WGS) entry which is preliminary data.</text>
</comment>
<dbReference type="EMBL" id="SOIZ01000178">
    <property type="protein sequence ID" value="TET62496.1"/>
    <property type="molecule type" value="Genomic_DNA"/>
</dbReference>
<name>A0A523W630_UNCAE</name>
<evidence type="ECO:0000259" key="3">
    <source>
        <dbReference type="PROSITE" id="PS50893"/>
    </source>
</evidence>
<dbReference type="InterPro" id="IPR003593">
    <property type="entry name" value="AAA+_ATPase"/>
</dbReference>
<dbReference type="AlphaFoldDB" id="A0A523W630"/>
<evidence type="ECO:0000313" key="4">
    <source>
        <dbReference type="EMBL" id="TET62496.1"/>
    </source>
</evidence>